<dbReference type="RefSeq" id="WP_192030737.1">
    <property type="nucleotide sequence ID" value="NZ_JACYTR010000047.1"/>
</dbReference>
<dbReference type="InterPro" id="IPR006597">
    <property type="entry name" value="Sel1-like"/>
</dbReference>
<organism evidence="1 2">
    <name type="scientific">Pseudomarimonas arenosa</name>
    <dbReference type="NCBI Taxonomy" id="2774145"/>
    <lineage>
        <taxon>Bacteria</taxon>
        <taxon>Pseudomonadati</taxon>
        <taxon>Pseudomonadota</taxon>
        <taxon>Gammaproteobacteria</taxon>
        <taxon>Lysobacterales</taxon>
        <taxon>Lysobacteraceae</taxon>
        <taxon>Pseudomarimonas</taxon>
    </lineage>
</organism>
<dbReference type="SMART" id="SM00671">
    <property type="entry name" value="SEL1"/>
    <property type="match status" value="2"/>
</dbReference>
<sequence length="159" mass="17576">MDEFETIRPRLQELVGRSEFKEAKDLLSPFLEAGLGEAWFWYAAFPVAGATSKEAELRWVYRMWRACYLGSTDAKFSLAVDLESGDNQEQDKRLSAALFEEAAREGHARAAYIHGCALMYGTGIYPLDTERGKELLVFAASQGVSEATEILTLGGLPAS</sequence>
<keyword evidence="2" id="KW-1185">Reference proteome</keyword>
<proteinExistence type="predicted"/>
<dbReference type="AlphaFoldDB" id="A0AAW3ZNL0"/>
<dbReference type="Gene3D" id="1.25.40.10">
    <property type="entry name" value="Tetratricopeptide repeat domain"/>
    <property type="match status" value="1"/>
</dbReference>
<dbReference type="EMBL" id="JACYTR010000047">
    <property type="protein sequence ID" value="MBD8527318.1"/>
    <property type="molecule type" value="Genomic_DNA"/>
</dbReference>
<reference evidence="1 2" key="1">
    <citation type="submission" date="2020-09" db="EMBL/GenBank/DDBJ databases">
        <title>Pseudoxanthomonas sp. CAU 1598 isolated from sand of Yaerae Beach.</title>
        <authorList>
            <person name="Kim W."/>
        </authorList>
    </citation>
    <scope>NUCLEOTIDE SEQUENCE [LARGE SCALE GENOMIC DNA]</scope>
    <source>
        <strain evidence="1 2">CAU 1598</strain>
    </source>
</reference>
<name>A0AAW3ZNL0_9GAMM</name>
<comment type="caution">
    <text evidence="1">The sequence shown here is derived from an EMBL/GenBank/DDBJ whole genome shotgun (WGS) entry which is preliminary data.</text>
</comment>
<protein>
    <submittedName>
        <fullName evidence="1">Sel1 repeat family protein</fullName>
    </submittedName>
</protein>
<accession>A0AAW3ZNL0</accession>
<gene>
    <name evidence="1" type="ORF">IFO71_16365</name>
</gene>
<evidence type="ECO:0000313" key="1">
    <source>
        <dbReference type="EMBL" id="MBD8527318.1"/>
    </source>
</evidence>
<dbReference type="InterPro" id="IPR011990">
    <property type="entry name" value="TPR-like_helical_dom_sf"/>
</dbReference>
<dbReference type="SUPFAM" id="SSF81901">
    <property type="entry name" value="HCP-like"/>
    <property type="match status" value="1"/>
</dbReference>
<dbReference type="Proteomes" id="UP000613768">
    <property type="component" value="Unassembled WGS sequence"/>
</dbReference>
<evidence type="ECO:0000313" key="2">
    <source>
        <dbReference type="Proteomes" id="UP000613768"/>
    </source>
</evidence>